<evidence type="ECO:0000313" key="1">
    <source>
        <dbReference type="EMBL" id="GFO28439.1"/>
    </source>
</evidence>
<organism evidence="1 2">
    <name type="scientific">Plakobranchus ocellatus</name>
    <dbReference type="NCBI Taxonomy" id="259542"/>
    <lineage>
        <taxon>Eukaryota</taxon>
        <taxon>Metazoa</taxon>
        <taxon>Spiralia</taxon>
        <taxon>Lophotrochozoa</taxon>
        <taxon>Mollusca</taxon>
        <taxon>Gastropoda</taxon>
        <taxon>Heterobranchia</taxon>
        <taxon>Euthyneura</taxon>
        <taxon>Panpulmonata</taxon>
        <taxon>Sacoglossa</taxon>
        <taxon>Placobranchoidea</taxon>
        <taxon>Plakobranchidae</taxon>
        <taxon>Plakobranchus</taxon>
    </lineage>
</organism>
<evidence type="ECO:0000313" key="2">
    <source>
        <dbReference type="Proteomes" id="UP000735302"/>
    </source>
</evidence>
<accession>A0AAV4CCJ5</accession>
<dbReference type="Proteomes" id="UP000735302">
    <property type="component" value="Unassembled WGS sequence"/>
</dbReference>
<reference evidence="1 2" key="1">
    <citation type="journal article" date="2021" name="Elife">
        <title>Chloroplast acquisition without the gene transfer in kleptoplastic sea slugs, Plakobranchus ocellatus.</title>
        <authorList>
            <person name="Maeda T."/>
            <person name="Takahashi S."/>
            <person name="Yoshida T."/>
            <person name="Shimamura S."/>
            <person name="Takaki Y."/>
            <person name="Nagai Y."/>
            <person name="Toyoda A."/>
            <person name="Suzuki Y."/>
            <person name="Arimoto A."/>
            <person name="Ishii H."/>
            <person name="Satoh N."/>
            <person name="Nishiyama T."/>
            <person name="Hasebe M."/>
            <person name="Maruyama T."/>
            <person name="Minagawa J."/>
            <person name="Obokata J."/>
            <person name="Shigenobu S."/>
        </authorList>
    </citation>
    <scope>NUCLEOTIDE SEQUENCE [LARGE SCALE GENOMIC DNA]</scope>
</reference>
<comment type="caution">
    <text evidence="1">The sequence shown here is derived from an EMBL/GenBank/DDBJ whole genome shotgun (WGS) entry which is preliminary data.</text>
</comment>
<name>A0AAV4CCJ5_9GAST</name>
<proteinExistence type="predicted"/>
<keyword evidence="2" id="KW-1185">Reference proteome</keyword>
<dbReference type="AlphaFoldDB" id="A0AAV4CCJ5"/>
<evidence type="ECO:0008006" key="3">
    <source>
        <dbReference type="Google" id="ProtNLM"/>
    </source>
</evidence>
<gene>
    <name evidence="1" type="ORF">PoB_005494400</name>
</gene>
<protein>
    <recommendedName>
        <fullName evidence="3">Transmembrane protein</fullName>
    </recommendedName>
</protein>
<sequence length="138" mass="15638">MIISSPSFPPANKNISAPERKEFINSKKPPVVVHKLARGRVRYSILASVCLPAVFPLACLTVCDSICLFVYLSVCLSVYVKSTHPNGLKLFYFSRVSALDFLPELFLEWPHLATGVSGSRTQERKIWEEGRKERRKKE</sequence>
<dbReference type="EMBL" id="BLXT01006043">
    <property type="protein sequence ID" value="GFO28439.1"/>
    <property type="molecule type" value="Genomic_DNA"/>
</dbReference>